<accession>A0ABW2HTS7</accession>
<proteinExistence type="predicted"/>
<dbReference type="EMBL" id="JBHTBJ010000013">
    <property type="protein sequence ID" value="MFC7276246.1"/>
    <property type="molecule type" value="Genomic_DNA"/>
</dbReference>
<organism evidence="1 2">
    <name type="scientific">Paractinoplanes rhizophilus</name>
    <dbReference type="NCBI Taxonomy" id="1416877"/>
    <lineage>
        <taxon>Bacteria</taxon>
        <taxon>Bacillati</taxon>
        <taxon>Actinomycetota</taxon>
        <taxon>Actinomycetes</taxon>
        <taxon>Micromonosporales</taxon>
        <taxon>Micromonosporaceae</taxon>
        <taxon>Paractinoplanes</taxon>
    </lineage>
</organism>
<gene>
    <name evidence="1" type="ORF">ACFQS1_19815</name>
</gene>
<keyword evidence="2" id="KW-1185">Reference proteome</keyword>
<dbReference type="Proteomes" id="UP001596548">
    <property type="component" value="Unassembled WGS sequence"/>
</dbReference>
<evidence type="ECO:0000313" key="1">
    <source>
        <dbReference type="EMBL" id="MFC7276246.1"/>
    </source>
</evidence>
<evidence type="ECO:0000313" key="2">
    <source>
        <dbReference type="Proteomes" id="UP001596548"/>
    </source>
</evidence>
<reference evidence="2" key="1">
    <citation type="journal article" date="2019" name="Int. J. Syst. Evol. Microbiol.">
        <title>The Global Catalogue of Microorganisms (GCM) 10K type strain sequencing project: providing services to taxonomists for standard genome sequencing and annotation.</title>
        <authorList>
            <consortium name="The Broad Institute Genomics Platform"/>
            <consortium name="The Broad Institute Genome Sequencing Center for Infectious Disease"/>
            <person name="Wu L."/>
            <person name="Ma J."/>
        </authorList>
    </citation>
    <scope>NUCLEOTIDE SEQUENCE [LARGE SCALE GENOMIC DNA]</scope>
    <source>
        <strain evidence="2">XZYJT-10</strain>
    </source>
</reference>
<comment type="caution">
    <text evidence="1">The sequence shown here is derived from an EMBL/GenBank/DDBJ whole genome shotgun (WGS) entry which is preliminary data.</text>
</comment>
<sequence length="143" mass="15635">MIINLTPHPLHFYPNDCPDRIERGQVEPEFTVGPSGKVARLAQESLGTGFTEAFDMEGTSPAQSLTATAVEYVDYGSVYGLPPFDGCAPPRTFYVVPLVVALAARDRPDLLVPYRDVRNMQGSVIGCRQLARPVCNAKHREAS</sequence>
<dbReference type="RefSeq" id="WP_378970309.1">
    <property type="nucleotide sequence ID" value="NZ_JBHTBJ010000013.1"/>
</dbReference>
<protein>
    <submittedName>
        <fullName evidence="1">Uncharacterized protein</fullName>
    </submittedName>
</protein>
<name>A0ABW2HTS7_9ACTN</name>